<dbReference type="SMART" id="SM00316">
    <property type="entry name" value="S1"/>
    <property type="match status" value="1"/>
</dbReference>
<dbReference type="Gene3D" id="2.40.50.140">
    <property type="entry name" value="Nucleic acid-binding proteins"/>
    <property type="match status" value="1"/>
</dbReference>
<name>A0A1R4AC45_BABMR</name>
<reference evidence="3 4" key="1">
    <citation type="journal article" date="2012" name="Nucleic Acids Res.">
        <title>Sequencing of the smallest Apicomplexan genome from the human pathogen Babesia microti.</title>
        <authorList>
            <person name="Cornillot E."/>
            <person name="Hadj-Kaddour K."/>
            <person name="Dassouli A."/>
            <person name="Noel B."/>
            <person name="Ranwez V."/>
            <person name="Vacherie B."/>
            <person name="Augagneur Y."/>
            <person name="Bres V."/>
            <person name="Duclos A."/>
            <person name="Randazzo S."/>
            <person name="Carcy B."/>
            <person name="Debierre-Grockiego F."/>
            <person name="Delbecq S."/>
            <person name="Moubri-Menage K."/>
            <person name="Shams-Eldin H."/>
            <person name="Usmani-Brown S."/>
            <person name="Bringaud F."/>
            <person name="Wincker P."/>
            <person name="Vivares C.P."/>
            <person name="Schwarz R.T."/>
            <person name="Schetters T.P."/>
            <person name="Krause P.J."/>
            <person name="Gorenflot A."/>
            <person name="Berry V."/>
            <person name="Barbe V."/>
            <person name="Ben Mamoun C."/>
        </authorList>
    </citation>
    <scope>NUCLEOTIDE SEQUENCE [LARGE SCALE GENOMIC DNA]</scope>
    <source>
        <strain evidence="3 4">RI</strain>
    </source>
</reference>
<evidence type="ECO:0000259" key="2">
    <source>
        <dbReference type="PROSITE" id="PS50126"/>
    </source>
</evidence>
<dbReference type="VEuPathDB" id="PiroplasmaDB:BMR1_03g02891"/>
<keyword evidence="4" id="KW-1185">Reference proteome</keyword>
<sequence>MTFSECVTLLFFIDVVTTFRVNISKCYDLSHIAEVYVGLGRVWDHKDEKRTKRDFKGGVWNPRDNIKVNRDLKGEVWDTQDEKKVKRDLKGFVASICPFRLPDAVVDIWYRKLLDSGLNLQDLYRVIPYCDPSDYQFHDSANMLPPPFERSKLDNIMPLIGSNDKKELNKKYEKAMDKLEPEYLLTECLISAIREIYDVIPERKLSYDEEWERYEEGIREGFIDQNLAENYYLPTPDGQLPKLRGLERYYRERVKAGADPAKEAENILTAMKKLGNSSEFKFEFDALPKWTKDISLAVVKYFAQKTNDSRFLDMLMEMGKETQNIRAREEREFELGNQYAKYCFAQRKRTDGTGPHKPSKPFWFWRDVVTQVSPSAESTIKEIVSQIKRTDPTIDTDELTRGTFEPVYPSSNPTTEEIVQFEMIKAIKSSKQGKFSSVNTNAEGEEMGDCVGPYNNKATTCDIKELLPGFNPPVHIANYFKDCLSQQKFDEELKKFNLEHFGSEEYKIYLGQIVKGTISMVETQTAYVDISAHLTAKLPIQEVFDDPKTIPLGGLNKLFKEGDVLHFEIIEIWPNEIKLSLLSLRELYKLKSVLECHSQNKPMLFTVKDYYSKGLYGEVLGYRAFIPKTQLGFDYQDSIRLYRPGLEGTKIPVMYLDYSYNDKVVIVSNCKAIEYEQVKFIRVGDILRCRPYQISKYGLILKALNVHCVMSPYEMSPTHFEQYQKGFLCTNEIFAQVIDVGQVSVTTDGDMLVALSSRRELDGEIIPSPVPNEFITTDRQRRGINEFVKDWKRFQLGNKFLPHQYQPPPQVKYETPAGGLDEESLAHTANECEPQHLVTGQYSLLTKTPNSVDALDKIFNDKADGEGEIGVLMDLDDEEYVKSDNVFKEGTYENMMWFLETMEGCVELSSAEQRFITNAYNQNDQVIRYSIRGKKIVVDLEENIYYNCEDETKFKIFSRDLQQRLKR</sequence>
<organism evidence="3 4">
    <name type="scientific">Babesia microti (strain RI)</name>
    <dbReference type="NCBI Taxonomy" id="1133968"/>
    <lineage>
        <taxon>Eukaryota</taxon>
        <taxon>Sar</taxon>
        <taxon>Alveolata</taxon>
        <taxon>Apicomplexa</taxon>
        <taxon>Aconoidasida</taxon>
        <taxon>Piroplasmida</taxon>
        <taxon>Babesiidae</taxon>
        <taxon>Babesia</taxon>
    </lineage>
</organism>
<keyword evidence="1" id="KW-0732">Signal</keyword>
<dbReference type="Proteomes" id="UP000002899">
    <property type="component" value="Chromosome III"/>
</dbReference>
<feature type="chain" id="PRO_5012458582" evidence="1">
    <location>
        <begin position="19"/>
        <end position="967"/>
    </location>
</feature>
<dbReference type="KEGG" id="bmic:BMR1_03g02891"/>
<evidence type="ECO:0000256" key="1">
    <source>
        <dbReference type="SAM" id="SignalP"/>
    </source>
</evidence>
<reference evidence="3 4" key="3">
    <citation type="journal article" date="2016" name="Sci. Rep.">
        <title>Genome-wide diversity and gene expression profiling of Babesia microti isolates identify polymorphic genes that mediate host-pathogen interactions.</title>
        <authorList>
            <person name="Silva J.C."/>
            <person name="Cornillot E."/>
            <person name="McCracken C."/>
            <person name="Usmani-Brown S."/>
            <person name="Dwivedi A."/>
            <person name="Ifeonu O.O."/>
            <person name="Crabtree J."/>
            <person name="Gotia H.T."/>
            <person name="Virji A.Z."/>
            <person name="Reynes C."/>
            <person name="Colinge J."/>
            <person name="Kumar V."/>
            <person name="Lawres L."/>
            <person name="Pazzi J.E."/>
            <person name="Pablo J.V."/>
            <person name="Hung C."/>
            <person name="Brancato J."/>
            <person name="Kumari P."/>
            <person name="Orvis J."/>
            <person name="Tretina K."/>
            <person name="Chibucos M."/>
            <person name="Ott S."/>
            <person name="Sadzewicz L."/>
            <person name="Sengamalay N."/>
            <person name="Shetty A.C."/>
            <person name="Su Q."/>
            <person name="Tallon L."/>
            <person name="Fraser C.M."/>
            <person name="Frutos R."/>
            <person name="Molina D.M."/>
            <person name="Krause P.J."/>
            <person name="Ben Mamoun C."/>
        </authorList>
    </citation>
    <scope>NUCLEOTIDE SEQUENCE [LARGE SCALE GENOMIC DNA]</scope>
    <source>
        <strain evidence="3 4">RI</strain>
    </source>
</reference>
<accession>A0A1R4AC45</accession>
<dbReference type="InterPro" id="IPR003029">
    <property type="entry name" value="S1_domain"/>
</dbReference>
<feature type="signal peptide" evidence="1">
    <location>
        <begin position="1"/>
        <end position="18"/>
    </location>
</feature>
<dbReference type="SUPFAM" id="SSF50249">
    <property type="entry name" value="Nucleic acid-binding proteins"/>
    <property type="match status" value="1"/>
</dbReference>
<evidence type="ECO:0000313" key="3">
    <source>
        <dbReference type="EMBL" id="SJK86515.1"/>
    </source>
</evidence>
<protein>
    <submittedName>
        <fullName evidence="3">RNA-binding protein, putative</fullName>
    </submittedName>
</protein>
<dbReference type="GO" id="GO:0003676">
    <property type="term" value="F:nucleic acid binding"/>
    <property type="evidence" value="ECO:0007669"/>
    <property type="project" value="InterPro"/>
</dbReference>
<reference evidence="3 4" key="2">
    <citation type="journal article" date="2013" name="PLoS ONE">
        <title>Whole genome mapping and re-organization of the nuclear and mitochondrial genomes of Babesia microti isolates.</title>
        <authorList>
            <person name="Cornillot E."/>
            <person name="Dassouli A."/>
            <person name="Garg A."/>
            <person name="Pachikara N."/>
            <person name="Randazzo S."/>
            <person name="Depoix D."/>
            <person name="Carcy B."/>
            <person name="Delbecq S."/>
            <person name="Frutos R."/>
            <person name="Silva J.C."/>
            <person name="Sutton R."/>
            <person name="Krause P.J."/>
            <person name="Mamoun C.B."/>
        </authorList>
    </citation>
    <scope>NUCLEOTIDE SEQUENCE [LARGE SCALE GENOMIC DNA]</scope>
    <source>
        <strain evidence="3 4">RI</strain>
    </source>
</reference>
<dbReference type="OrthoDB" id="364669at2759"/>
<dbReference type="AlphaFoldDB" id="A0A1R4AC45"/>
<proteinExistence type="predicted"/>
<evidence type="ECO:0000313" key="4">
    <source>
        <dbReference type="Proteomes" id="UP000002899"/>
    </source>
</evidence>
<feature type="domain" description="S1 motif" evidence="2">
    <location>
        <begin position="511"/>
        <end position="585"/>
    </location>
</feature>
<dbReference type="InterPro" id="IPR012340">
    <property type="entry name" value="NA-bd_OB-fold"/>
</dbReference>
<dbReference type="RefSeq" id="XP_012649190.2">
    <property type="nucleotide sequence ID" value="XM_012793736.2"/>
</dbReference>
<dbReference type="PROSITE" id="PS50126">
    <property type="entry name" value="S1"/>
    <property type="match status" value="1"/>
</dbReference>
<dbReference type="GeneID" id="24425221"/>
<dbReference type="EMBL" id="LN871598">
    <property type="protein sequence ID" value="SJK86515.1"/>
    <property type="molecule type" value="Genomic_DNA"/>
</dbReference>